<dbReference type="PANTHER" id="PTHR35038">
    <property type="entry name" value="DISSIMILATORY SULFITE REDUCTASE SIRA"/>
    <property type="match status" value="1"/>
</dbReference>
<evidence type="ECO:0000256" key="2">
    <source>
        <dbReference type="SAM" id="Phobius"/>
    </source>
</evidence>
<dbReference type="SUPFAM" id="SSF48452">
    <property type="entry name" value="TPR-like"/>
    <property type="match status" value="1"/>
</dbReference>
<feature type="transmembrane region" description="Helical" evidence="2">
    <location>
        <begin position="28"/>
        <end position="53"/>
    </location>
</feature>
<keyword evidence="2" id="KW-0472">Membrane</keyword>
<evidence type="ECO:0000256" key="1">
    <source>
        <dbReference type="ARBA" id="ARBA00022729"/>
    </source>
</evidence>
<dbReference type="InterPro" id="IPR011990">
    <property type="entry name" value="TPR-like_helical_dom_sf"/>
</dbReference>
<keyword evidence="5" id="KW-1185">Reference proteome</keyword>
<dbReference type="RefSeq" id="WP_146512906.1">
    <property type="nucleotide sequence ID" value="NZ_SJPI01000001.1"/>
</dbReference>
<feature type="transmembrane region" description="Helical" evidence="2">
    <location>
        <begin position="140"/>
        <end position="158"/>
    </location>
</feature>
<evidence type="ECO:0000259" key="3">
    <source>
        <dbReference type="Pfam" id="PF13435"/>
    </source>
</evidence>
<dbReference type="OrthoDB" id="9814800at2"/>
<sequence>MSVAESHAETTAVKKKAPIRPVTPRLRIVLYVVLTLFGVLAANGLYLTSITWLQYFTDAVYETHFYQFMFLIHLGLGLLLITPVVGFGVLHMIRSRHRRNRRAVRIGYALFAISITILVSGLLLMRVGSFAITSPSTRNVVYWAHIIAPLAAIWLYWLHRLVGPSIKWHVGRRVSIAIVGFVALMVSFQASNGTVSQGIAPASGDKYFKPSLAKTATGKFIDEKTLHNDAYCLRCHEDIYNSALHSAHKLSSFNNPAYRASVRETRKVATERAGDVQASRWCAGCHDPVPFFAGKFDDPNYDDVSDSSAHAGITCTVCHAIQSVDSNIGNADYTIDEPKHYPFAYSDNSLLQQLNSLMVKAKPAYHKHEMLKPFHKTAEFCSTCHKVSLPNEVTDYKEFLRGQNHYDSYLLSGVSGHGASSFYYPPKAQTNCNECHMPAMASNDFGARYMEKLGELGVHDHAFPSANTAIAYWMGDDATVEAHRAYLKDTVRVDLFGIREEGTINGNLVAPLSDSVSVVAGENYLIETVLRTMKLGHHFTQGTTDSNEIWVELTAKQGDTIIGKSGHRDDREAVDSWAHFVNTFMLDRNGNRINRRNAQDIFTPLYTNQFPPGAGQTLHYRLAIPEGTTEPIEVTARLLYRKFDTEYLDYIRRDRDPERDLLDLGQPGDPNDLPIVEISSDSLVLNISDSTTAISDLEVAEKDSDGFPTWQRWNDYGIGLLLKGKAELKQAAEAFQHVAELGRFDGPLNLARVQFSEGDLDGATESLSVAATMEPAPPSWTHSWLSGIVNRQQGNLEAAADSLRAVLQTKVPERDFDFSLDYRVRNELGLTLIDLAQRADVQGDDERAKSLMNEARSELLSALEVDSENVTAHANLVEVYAWLGDTENEQIHRRLHSKYKPDDNAAEVAQPVARRKYPAANHAAEALVIYDLQRDESTAPLAQSR</sequence>
<feature type="transmembrane region" description="Helical" evidence="2">
    <location>
        <begin position="170"/>
        <end position="188"/>
    </location>
</feature>
<dbReference type="PANTHER" id="PTHR35038:SF10">
    <property type="entry name" value="HIGH-MOLECULAR-WEIGHT CYTOCHROME C"/>
    <property type="match status" value="1"/>
</dbReference>
<gene>
    <name evidence="4" type="ORF">Pla22_01820</name>
</gene>
<name>A0A5C5WPH0_9BACT</name>
<keyword evidence="2" id="KW-0812">Transmembrane</keyword>
<dbReference type="InterPro" id="IPR023155">
    <property type="entry name" value="Cyt_c-552/4"/>
</dbReference>
<dbReference type="EMBL" id="SJPI01000001">
    <property type="protein sequence ID" value="TWT52558.1"/>
    <property type="molecule type" value="Genomic_DNA"/>
</dbReference>
<dbReference type="Gene3D" id="1.10.1130.10">
    <property type="entry name" value="Flavocytochrome C3, Chain A"/>
    <property type="match status" value="1"/>
</dbReference>
<feature type="domain" description="Cytochrome c-552/4" evidence="3">
    <location>
        <begin position="232"/>
        <end position="319"/>
    </location>
</feature>
<proteinExistence type="predicted"/>
<dbReference type="Gene3D" id="1.25.40.10">
    <property type="entry name" value="Tetratricopeptide repeat domain"/>
    <property type="match status" value="1"/>
</dbReference>
<evidence type="ECO:0000313" key="4">
    <source>
        <dbReference type="EMBL" id="TWT52558.1"/>
    </source>
</evidence>
<keyword evidence="1" id="KW-0732">Signal</keyword>
<dbReference type="Pfam" id="PF13435">
    <property type="entry name" value="Cytochrome_C554"/>
    <property type="match status" value="1"/>
</dbReference>
<feature type="transmembrane region" description="Helical" evidence="2">
    <location>
        <begin position="65"/>
        <end position="93"/>
    </location>
</feature>
<evidence type="ECO:0000313" key="5">
    <source>
        <dbReference type="Proteomes" id="UP000316598"/>
    </source>
</evidence>
<comment type="caution">
    <text evidence="4">The sequence shown here is derived from an EMBL/GenBank/DDBJ whole genome shotgun (WGS) entry which is preliminary data.</text>
</comment>
<dbReference type="SUPFAM" id="SSF48695">
    <property type="entry name" value="Multiheme cytochromes"/>
    <property type="match status" value="1"/>
</dbReference>
<dbReference type="InterPro" id="IPR051829">
    <property type="entry name" value="Multiheme_Cytochr_ET"/>
</dbReference>
<dbReference type="InterPro" id="IPR036280">
    <property type="entry name" value="Multihaem_cyt_sf"/>
</dbReference>
<protein>
    <recommendedName>
        <fullName evidence="3">Cytochrome c-552/4 domain-containing protein</fullName>
    </recommendedName>
</protein>
<organism evidence="4 5">
    <name type="scientific">Rubripirellula amarantea</name>
    <dbReference type="NCBI Taxonomy" id="2527999"/>
    <lineage>
        <taxon>Bacteria</taxon>
        <taxon>Pseudomonadati</taxon>
        <taxon>Planctomycetota</taxon>
        <taxon>Planctomycetia</taxon>
        <taxon>Pirellulales</taxon>
        <taxon>Pirellulaceae</taxon>
        <taxon>Rubripirellula</taxon>
    </lineage>
</organism>
<dbReference type="Proteomes" id="UP000316598">
    <property type="component" value="Unassembled WGS sequence"/>
</dbReference>
<dbReference type="AlphaFoldDB" id="A0A5C5WPH0"/>
<accession>A0A5C5WPH0</accession>
<feature type="transmembrane region" description="Helical" evidence="2">
    <location>
        <begin position="105"/>
        <end position="128"/>
    </location>
</feature>
<reference evidence="4 5" key="1">
    <citation type="submission" date="2019-02" db="EMBL/GenBank/DDBJ databases">
        <title>Deep-cultivation of Planctomycetes and their phenomic and genomic characterization uncovers novel biology.</title>
        <authorList>
            <person name="Wiegand S."/>
            <person name="Jogler M."/>
            <person name="Boedeker C."/>
            <person name="Pinto D."/>
            <person name="Vollmers J."/>
            <person name="Rivas-Marin E."/>
            <person name="Kohn T."/>
            <person name="Peeters S.H."/>
            <person name="Heuer A."/>
            <person name="Rast P."/>
            <person name="Oberbeckmann S."/>
            <person name="Bunk B."/>
            <person name="Jeske O."/>
            <person name="Meyerdierks A."/>
            <person name="Storesund J.E."/>
            <person name="Kallscheuer N."/>
            <person name="Luecker S."/>
            <person name="Lage O.M."/>
            <person name="Pohl T."/>
            <person name="Merkel B.J."/>
            <person name="Hornburger P."/>
            <person name="Mueller R.-W."/>
            <person name="Bruemmer F."/>
            <person name="Labrenz M."/>
            <person name="Spormann A.M."/>
            <person name="Op Den Camp H."/>
            <person name="Overmann J."/>
            <person name="Amann R."/>
            <person name="Jetten M.S.M."/>
            <person name="Mascher T."/>
            <person name="Medema M.H."/>
            <person name="Devos D.P."/>
            <person name="Kaster A.-K."/>
            <person name="Ovreas L."/>
            <person name="Rohde M."/>
            <person name="Galperin M.Y."/>
            <person name="Jogler C."/>
        </authorList>
    </citation>
    <scope>NUCLEOTIDE SEQUENCE [LARGE SCALE GENOMIC DNA]</scope>
    <source>
        <strain evidence="4 5">Pla22</strain>
    </source>
</reference>
<keyword evidence="2" id="KW-1133">Transmembrane helix</keyword>